<dbReference type="PROSITE" id="PS51371">
    <property type="entry name" value="CBS"/>
    <property type="match status" value="2"/>
</dbReference>
<accession>A0A081NKE1</accession>
<evidence type="ECO:0000313" key="4">
    <source>
        <dbReference type="EMBL" id="KEQ18914.1"/>
    </source>
</evidence>
<dbReference type="SMART" id="SM00116">
    <property type="entry name" value="CBS"/>
    <property type="match status" value="2"/>
</dbReference>
<protein>
    <recommendedName>
        <fullName evidence="3">CBS domain-containing protein</fullName>
    </recommendedName>
</protein>
<dbReference type="OrthoDB" id="9790355at2"/>
<dbReference type="InterPro" id="IPR051257">
    <property type="entry name" value="Diverse_CBS-Domain"/>
</dbReference>
<evidence type="ECO:0000313" key="5">
    <source>
        <dbReference type="Proteomes" id="UP000028073"/>
    </source>
</evidence>
<evidence type="ECO:0000259" key="3">
    <source>
        <dbReference type="PROSITE" id="PS51371"/>
    </source>
</evidence>
<evidence type="ECO:0000256" key="2">
    <source>
        <dbReference type="PROSITE-ProRule" id="PRU00703"/>
    </source>
</evidence>
<gene>
    <name evidence="4" type="ORF">GZ78_02350</name>
</gene>
<name>A0A081NKE1_9GAMM</name>
<dbReference type="STRING" id="1137799.GZ78_02350"/>
<dbReference type="PANTHER" id="PTHR43080:SF26">
    <property type="entry name" value="REGULATORY PROTEIN"/>
    <property type="match status" value="1"/>
</dbReference>
<feature type="domain" description="CBS" evidence="3">
    <location>
        <begin position="10"/>
        <end position="66"/>
    </location>
</feature>
<dbReference type="SUPFAM" id="SSF54631">
    <property type="entry name" value="CBS-domain pair"/>
    <property type="match status" value="1"/>
</dbReference>
<dbReference type="Gene3D" id="3.10.580.10">
    <property type="entry name" value="CBS-domain"/>
    <property type="match status" value="1"/>
</dbReference>
<organism evidence="4 5">
    <name type="scientific">Endozoicomonas numazuensis</name>
    <dbReference type="NCBI Taxonomy" id="1137799"/>
    <lineage>
        <taxon>Bacteria</taxon>
        <taxon>Pseudomonadati</taxon>
        <taxon>Pseudomonadota</taxon>
        <taxon>Gammaproteobacteria</taxon>
        <taxon>Oceanospirillales</taxon>
        <taxon>Endozoicomonadaceae</taxon>
        <taxon>Endozoicomonas</taxon>
    </lineage>
</organism>
<sequence length="139" mass="15207">MRSIKVRDCMTPQVITIPPTMEVVEAIRILLENDITAVPVVDENGGLVGILSETDCLQGTLMGGYFSQEGSIVGESMTRDVLTVSPYDDIITAYEHFMKAHAFRVPVIEDSALVGMLSPKDVMSAVLEFYETPTTHKAV</sequence>
<comment type="caution">
    <text evidence="4">The sequence shown here is derived from an EMBL/GenBank/DDBJ whole genome shotgun (WGS) entry which is preliminary data.</text>
</comment>
<dbReference type="RefSeq" id="WP_034834016.1">
    <property type="nucleotide sequence ID" value="NZ_JOKH01000001.1"/>
</dbReference>
<reference evidence="4 5" key="1">
    <citation type="submission" date="2014-06" db="EMBL/GenBank/DDBJ databases">
        <title>Whole Genome Sequences of Three Symbiotic Endozoicomonas Bacteria.</title>
        <authorList>
            <person name="Neave M.J."/>
            <person name="Apprill A."/>
            <person name="Voolstra C.R."/>
        </authorList>
    </citation>
    <scope>NUCLEOTIDE SEQUENCE [LARGE SCALE GENOMIC DNA]</scope>
    <source>
        <strain evidence="4 5">DSM 25634</strain>
    </source>
</reference>
<dbReference type="InterPro" id="IPR000644">
    <property type="entry name" value="CBS_dom"/>
</dbReference>
<feature type="domain" description="CBS" evidence="3">
    <location>
        <begin position="77"/>
        <end position="134"/>
    </location>
</feature>
<dbReference type="AlphaFoldDB" id="A0A081NKE1"/>
<proteinExistence type="predicted"/>
<evidence type="ECO:0000256" key="1">
    <source>
        <dbReference type="ARBA" id="ARBA00023122"/>
    </source>
</evidence>
<dbReference type="Pfam" id="PF00571">
    <property type="entry name" value="CBS"/>
    <property type="match status" value="2"/>
</dbReference>
<dbReference type="EMBL" id="JOKH01000001">
    <property type="protein sequence ID" value="KEQ18914.1"/>
    <property type="molecule type" value="Genomic_DNA"/>
</dbReference>
<dbReference type="Proteomes" id="UP000028073">
    <property type="component" value="Unassembled WGS sequence"/>
</dbReference>
<keyword evidence="1 2" id="KW-0129">CBS domain</keyword>
<keyword evidence="5" id="KW-1185">Reference proteome</keyword>
<dbReference type="PANTHER" id="PTHR43080">
    <property type="entry name" value="CBS DOMAIN-CONTAINING PROTEIN CBSX3, MITOCHONDRIAL"/>
    <property type="match status" value="1"/>
</dbReference>
<dbReference type="InterPro" id="IPR046342">
    <property type="entry name" value="CBS_dom_sf"/>
</dbReference>
<dbReference type="eggNOG" id="COG0517">
    <property type="taxonomic scope" value="Bacteria"/>
</dbReference>